<dbReference type="AlphaFoldDB" id="A0A2N3LK89"/>
<comment type="caution">
    <text evidence="2">The sequence shown here is derived from an EMBL/GenBank/DDBJ whole genome shotgun (WGS) entry which is preliminary data.</text>
</comment>
<keyword evidence="1" id="KW-0812">Transmembrane</keyword>
<evidence type="ECO:0000313" key="3">
    <source>
        <dbReference type="Proteomes" id="UP000233440"/>
    </source>
</evidence>
<name>A0A2N3LK89_9BACI</name>
<dbReference type="RefSeq" id="WP_101354362.1">
    <property type="nucleotide sequence ID" value="NZ_PIQO01000007.1"/>
</dbReference>
<dbReference type="Proteomes" id="UP000233440">
    <property type="component" value="Unassembled WGS sequence"/>
</dbReference>
<accession>A0A2N3LK89</accession>
<reference evidence="2 3" key="1">
    <citation type="submission" date="2017-11" db="EMBL/GenBank/DDBJ databases">
        <title>Bacillus camelliae sp. nov., isolated from pu'er tea.</title>
        <authorList>
            <person name="Niu L."/>
        </authorList>
    </citation>
    <scope>NUCLEOTIDE SEQUENCE [LARGE SCALE GENOMIC DNA]</scope>
    <source>
        <strain evidence="2 3">7578-1</strain>
    </source>
</reference>
<dbReference type="OrthoDB" id="1798014at2"/>
<keyword evidence="3" id="KW-1185">Reference proteome</keyword>
<sequence length="137" mass="15731">MKRFLYNLGCTVVIGFLLYFGLMYKVDLKEVVDMTYNMKPLIIFSTIYPIIIGLLLRLPKLFLEIKERKHWTFNWTKVIPIGLPALYIALLPSLVFLTGIKFLFAKELIFLDSSSVITTTAGIVFGYVLLDSVKSNR</sequence>
<gene>
    <name evidence="2" type="ORF">CWO92_11590</name>
</gene>
<keyword evidence="1" id="KW-1133">Transmembrane helix</keyword>
<evidence type="ECO:0000313" key="2">
    <source>
        <dbReference type="EMBL" id="PKR84997.1"/>
    </source>
</evidence>
<organism evidence="2 3">
    <name type="scientific">Heyndrickxia camelliae</name>
    <dbReference type="NCBI Taxonomy" id="1707093"/>
    <lineage>
        <taxon>Bacteria</taxon>
        <taxon>Bacillati</taxon>
        <taxon>Bacillota</taxon>
        <taxon>Bacilli</taxon>
        <taxon>Bacillales</taxon>
        <taxon>Bacillaceae</taxon>
        <taxon>Heyndrickxia</taxon>
    </lineage>
</organism>
<feature type="transmembrane region" description="Helical" evidence="1">
    <location>
        <begin position="5"/>
        <end position="24"/>
    </location>
</feature>
<proteinExistence type="predicted"/>
<evidence type="ECO:0000256" key="1">
    <source>
        <dbReference type="SAM" id="Phobius"/>
    </source>
</evidence>
<feature type="transmembrane region" description="Helical" evidence="1">
    <location>
        <begin position="109"/>
        <end position="130"/>
    </location>
</feature>
<feature type="transmembrane region" description="Helical" evidence="1">
    <location>
        <begin position="78"/>
        <end position="103"/>
    </location>
</feature>
<protein>
    <submittedName>
        <fullName evidence="2">Uncharacterized protein</fullName>
    </submittedName>
</protein>
<feature type="transmembrane region" description="Helical" evidence="1">
    <location>
        <begin position="36"/>
        <end position="58"/>
    </location>
</feature>
<keyword evidence="1" id="KW-0472">Membrane</keyword>
<dbReference type="EMBL" id="PIQO01000007">
    <property type="protein sequence ID" value="PKR84997.1"/>
    <property type="molecule type" value="Genomic_DNA"/>
</dbReference>